<sequence>MYLLYCSWDESSADLSISLKSCTGSIPKYAILSHRWAANPQDEVTFEDMTMRTETAKGKSGFKKIRGCCAQALRDGLHWVWIDTCCIDKRNSAELSEAINSMYSWYEKSEICYAYLEDVSSLAVNGKEFRKSSWFTRGWTLQELIAPAEVEFFTNNWVKIGAKSGLASTLAKITGVAKSALVNGVHAYKASVAENMSWGAHRKTTRAEDRAYSLMGIFGVNMPTLYGEGHRAFARLQHEIMRISHDHSIFAWQRKSLTAGLLAESPDEFAHSYACRPADYRAFTKTFAISKAKPDFAMTNFGLHIQLPLTPISGLDGYYVAYLACTASDQRRARIQDWGSRFTHQEWEYGDDEWVAIFLHRQPGGFPGQFTRTSFRNYMLGRGIVPTVKYESEPIWVSLNDDISPLLWKSSGPQISPFLQLPSFRPDREDILTIIMEQRFRHITILNVCPSEAFSGANEVSLKRFGDAHEWLAVMVVQNERGKDRMIVAFWVDQDHLIAGYGTALDSDDADTLHTRFLTTGCTLSEGLVTIPVGTPGESFNNKDGFFVSLECVGALAYRFVLGPGMRDGRIDFHAGMGIQINGECKVWLGGARPVSKSPSEAFFELYSSPRPAPANYGCLPVASHGIQERQRQPNTTYALPPGSHWVGSGIYGLPQGRQPPQSYELQHDPIPPEMEGSPPDY</sequence>
<gene>
    <name evidence="1" type="ORF">NCS57_01083800</name>
</gene>
<evidence type="ECO:0000313" key="1">
    <source>
        <dbReference type="EMBL" id="KAI8661045.1"/>
    </source>
</evidence>
<keyword evidence="2" id="KW-1185">Reference proteome</keyword>
<name>A0ACC0QP21_9HYPO</name>
<accession>A0ACC0QP21</accession>
<evidence type="ECO:0000313" key="2">
    <source>
        <dbReference type="Proteomes" id="UP001065298"/>
    </source>
</evidence>
<dbReference type="EMBL" id="CM046510">
    <property type="protein sequence ID" value="KAI8661045.1"/>
    <property type="molecule type" value="Genomic_DNA"/>
</dbReference>
<proteinExistence type="predicted"/>
<dbReference type="Proteomes" id="UP001065298">
    <property type="component" value="Chromosome 8"/>
</dbReference>
<reference evidence="1" key="1">
    <citation type="submission" date="2022-06" db="EMBL/GenBank/DDBJ databases">
        <title>Fusarium solani species complex genomes reveal bases of compartmentalisation and animal pathogenesis.</title>
        <authorList>
            <person name="Tsai I.J."/>
        </authorList>
    </citation>
    <scope>NUCLEOTIDE SEQUENCE</scope>
    <source>
        <strain evidence="1">Fu6.1</strain>
    </source>
</reference>
<protein>
    <submittedName>
        <fullName evidence="1">HET domain-containing protein</fullName>
    </submittedName>
</protein>
<organism evidence="1 2">
    <name type="scientific">Fusarium keratoplasticum</name>
    <dbReference type="NCBI Taxonomy" id="1328300"/>
    <lineage>
        <taxon>Eukaryota</taxon>
        <taxon>Fungi</taxon>
        <taxon>Dikarya</taxon>
        <taxon>Ascomycota</taxon>
        <taxon>Pezizomycotina</taxon>
        <taxon>Sordariomycetes</taxon>
        <taxon>Hypocreomycetidae</taxon>
        <taxon>Hypocreales</taxon>
        <taxon>Nectriaceae</taxon>
        <taxon>Fusarium</taxon>
        <taxon>Fusarium solani species complex</taxon>
    </lineage>
</organism>
<comment type="caution">
    <text evidence="1">The sequence shown here is derived from an EMBL/GenBank/DDBJ whole genome shotgun (WGS) entry which is preliminary data.</text>
</comment>